<evidence type="ECO:0000256" key="2">
    <source>
        <dbReference type="ARBA" id="ARBA00022737"/>
    </source>
</evidence>
<dbReference type="Gene3D" id="2.130.10.10">
    <property type="entry name" value="YVTN repeat-like/Quinoprotein amine dehydrogenase"/>
    <property type="match status" value="3"/>
</dbReference>
<dbReference type="PROSITE" id="PS50837">
    <property type="entry name" value="NACHT"/>
    <property type="match status" value="1"/>
</dbReference>
<dbReference type="PANTHER" id="PTHR44019">
    <property type="entry name" value="WD REPEAT-CONTAINING PROTEIN 55"/>
    <property type="match status" value="1"/>
</dbReference>
<dbReference type="PROSITE" id="PS50082">
    <property type="entry name" value="WD_REPEATS_2"/>
    <property type="match status" value="1"/>
</dbReference>
<dbReference type="InterPro" id="IPR036322">
    <property type="entry name" value="WD40_repeat_dom_sf"/>
</dbReference>
<proteinExistence type="predicted"/>
<dbReference type="InterPro" id="IPR015943">
    <property type="entry name" value="WD40/YVTN_repeat-like_dom_sf"/>
</dbReference>
<dbReference type="EMBL" id="KN818450">
    <property type="protein sequence ID" value="KIL56071.1"/>
    <property type="molecule type" value="Genomic_DNA"/>
</dbReference>
<gene>
    <name evidence="5" type="ORF">M378DRAFT_541436</name>
</gene>
<dbReference type="InterPro" id="IPR056884">
    <property type="entry name" value="NPHP3-like_N"/>
</dbReference>
<keyword evidence="6" id="KW-1185">Reference proteome</keyword>
<dbReference type="STRING" id="946122.A0A0C2WHG3"/>
<dbReference type="SMART" id="SM00320">
    <property type="entry name" value="WD40"/>
    <property type="match status" value="8"/>
</dbReference>
<evidence type="ECO:0000256" key="1">
    <source>
        <dbReference type="ARBA" id="ARBA00022574"/>
    </source>
</evidence>
<keyword evidence="2" id="KW-0677">Repeat</keyword>
<dbReference type="Proteomes" id="UP000054549">
    <property type="component" value="Unassembled WGS sequence"/>
</dbReference>
<name>A0A0C2WHG3_AMAMK</name>
<dbReference type="InParanoid" id="A0A0C2WHG3"/>
<dbReference type="SUPFAM" id="SSF50978">
    <property type="entry name" value="WD40 repeat-like"/>
    <property type="match status" value="1"/>
</dbReference>
<evidence type="ECO:0000313" key="6">
    <source>
        <dbReference type="Proteomes" id="UP000054549"/>
    </source>
</evidence>
<dbReference type="Pfam" id="PF00400">
    <property type="entry name" value="WD40"/>
    <property type="match status" value="2"/>
</dbReference>
<dbReference type="AlphaFoldDB" id="A0A0C2WHG3"/>
<feature type="domain" description="NACHT" evidence="4">
    <location>
        <begin position="12"/>
        <end position="159"/>
    </location>
</feature>
<evidence type="ECO:0000313" key="5">
    <source>
        <dbReference type="EMBL" id="KIL56071.1"/>
    </source>
</evidence>
<accession>A0A0C2WHG3</accession>
<reference evidence="5 6" key="1">
    <citation type="submission" date="2014-04" db="EMBL/GenBank/DDBJ databases">
        <title>Evolutionary Origins and Diversification of the Mycorrhizal Mutualists.</title>
        <authorList>
            <consortium name="DOE Joint Genome Institute"/>
            <consortium name="Mycorrhizal Genomics Consortium"/>
            <person name="Kohler A."/>
            <person name="Kuo A."/>
            <person name="Nagy L.G."/>
            <person name="Floudas D."/>
            <person name="Copeland A."/>
            <person name="Barry K.W."/>
            <person name="Cichocki N."/>
            <person name="Veneault-Fourrey C."/>
            <person name="LaButti K."/>
            <person name="Lindquist E.A."/>
            <person name="Lipzen A."/>
            <person name="Lundell T."/>
            <person name="Morin E."/>
            <person name="Murat C."/>
            <person name="Riley R."/>
            <person name="Ohm R."/>
            <person name="Sun H."/>
            <person name="Tunlid A."/>
            <person name="Henrissat B."/>
            <person name="Grigoriev I.V."/>
            <person name="Hibbett D.S."/>
            <person name="Martin F."/>
        </authorList>
    </citation>
    <scope>NUCLEOTIDE SEQUENCE [LARGE SCALE GENOMIC DNA]</scope>
    <source>
        <strain evidence="5 6">Koide BX008</strain>
    </source>
</reference>
<dbReference type="SUPFAM" id="SSF52540">
    <property type="entry name" value="P-loop containing nucleoside triphosphate hydrolases"/>
    <property type="match status" value="1"/>
</dbReference>
<dbReference type="OrthoDB" id="10257301at2759"/>
<dbReference type="InterPro" id="IPR001680">
    <property type="entry name" value="WD40_rpt"/>
</dbReference>
<dbReference type="PANTHER" id="PTHR44019:SF8">
    <property type="entry name" value="POC1 CENTRIOLAR PROTEIN HOMOLOG"/>
    <property type="match status" value="1"/>
</dbReference>
<dbReference type="InterPro" id="IPR027417">
    <property type="entry name" value="P-loop_NTPase"/>
</dbReference>
<evidence type="ECO:0000256" key="3">
    <source>
        <dbReference type="PROSITE-ProRule" id="PRU00221"/>
    </source>
</evidence>
<dbReference type="SUPFAM" id="SSF50998">
    <property type="entry name" value="Quinoprotein alcohol dehydrogenase-like"/>
    <property type="match status" value="1"/>
</dbReference>
<dbReference type="InterPro" id="IPR007111">
    <property type="entry name" value="NACHT_NTPase"/>
</dbReference>
<dbReference type="InterPro" id="IPR011047">
    <property type="entry name" value="Quinoprotein_ADH-like_sf"/>
</dbReference>
<dbReference type="SUPFAM" id="SSF82171">
    <property type="entry name" value="DPP6 N-terminal domain-like"/>
    <property type="match status" value="1"/>
</dbReference>
<sequence length="1196" mass="132809">MADWTTGPDESRMYILSGLAGIGKSTVAYTIASRAAELNLLGASFFFSRYEADRKNAKKFFCTIAYQLCVYNQTFAKAIGDVLLTERGSAATTKDPQEQLNALILDPLRSLVQSRGRPILVVVDALDECDEDDEQAVVMGLSQLVRQLPSFKVILTTRPQPLVDCLFDNHDGHKIFRLQDIEDKIVDGDVRLYLSYSLSQEQVRVRLRNPKGEWCANDKDVESLVKATGRLFIIASTAVLYILNKTLGDPGARMKKLLSELAQDHTPFHALNHFYSVIVCSAIQADDDDDDIVECYQTVVGTIIVLQTPLPVATLACIIDEESEKIYAMLRNLQSVILLDSDDVPRIYHKSFPDVLTDQARCKDPRLRIDPRMHHTWIAIRCLEIMDKQLIFNILGLGNVTRFMSNEDSLKEDGITDEQLQDKIPEELRYACMYWANHLEVANIEDVDLMNRLEKFADEHMLYWLEVLSLIEELDSAHHAIRIVLKLLKSTASDLHQLLSDASRFISKFYEIIEDSALHTYYSALPFTPSDSLLYRRYIKQAVDNNVKICGIDGGPETWDALVANLIQWYPVNVLKFSLDNAMLVSCSEGNERHGFPGMLKIWDAVTGTPISTISGDRFAIANDFSTIASSKDNTITYYNTDGSLRGTMFTTSSRIQVLALSESSRVAAALSDGTVWLWESINAELIDSFDGFDDKGQLRFSSAGTRLAYSSNGIVKLRDGISGRFIADLQCGSPNFCFKFSGDGTRIASLSHDCGLTLWNSERGGLIGAAGDIIDDKQPLDSNNLAISANGSLLATIDRNKVTLWSGNNHSLTQTVVLEFDMPSFMAFPLDNKLAIGTRLGIVKFYNFKTHTFILTLSVRESPNSLAFSPNHSRLAIGDFNGMVYLCDFRAIDTSIPPSKEASGVESLALSRDCLQLACGFSDGTVELWETSPTKRRLASHQGHPVTVSAVGFGPDGKVFASGSVDGTIKLWNSGDGSLCGTLRAPVQLRKVALSNSVLVAAWDGGVTLWNLETLSLIHSFNNSSGMASTVSIADNSALVAVAYRTDFAYDPYQHHDVLLLDAVNHTNIATFEVPRVIGTMTFLPDNSQLVAKPFIADFLTLDLINKRIIKEPTLEHLIQLPNTTFWHDVPIWYYEDRGNRYCSALFSQHKSSVPVIWIPRDFPVWTWTQGSSMIAFGCGDGRVVLLRLSTNHSS</sequence>
<dbReference type="HOGENOM" id="CLU_000288_6_19_1"/>
<dbReference type="Gene3D" id="3.40.50.300">
    <property type="entry name" value="P-loop containing nucleotide triphosphate hydrolases"/>
    <property type="match status" value="1"/>
</dbReference>
<evidence type="ECO:0000259" key="4">
    <source>
        <dbReference type="PROSITE" id="PS50837"/>
    </source>
</evidence>
<organism evidence="5 6">
    <name type="scientific">Amanita muscaria (strain Koide BX008)</name>
    <dbReference type="NCBI Taxonomy" id="946122"/>
    <lineage>
        <taxon>Eukaryota</taxon>
        <taxon>Fungi</taxon>
        <taxon>Dikarya</taxon>
        <taxon>Basidiomycota</taxon>
        <taxon>Agaricomycotina</taxon>
        <taxon>Agaricomycetes</taxon>
        <taxon>Agaricomycetidae</taxon>
        <taxon>Agaricales</taxon>
        <taxon>Pluteineae</taxon>
        <taxon>Amanitaceae</taxon>
        <taxon>Amanita</taxon>
    </lineage>
</organism>
<protein>
    <recommendedName>
        <fullName evidence="4">NACHT domain-containing protein</fullName>
    </recommendedName>
</protein>
<dbReference type="Pfam" id="PF24883">
    <property type="entry name" value="NPHP3_N"/>
    <property type="match status" value="1"/>
</dbReference>
<feature type="repeat" description="WD" evidence="3">
    <location>
        <begin position="942"/>
        <end position="974"/>
    </location>
</feature>
<dbReference type="InterPro" id="IPR050505">
    <property type="entry name" value="WDR55/POC1"/>
</dbReference>
<keyword evidence="1 3" id="KW-0853">WD repeat</keyword>
<dbReference type="PROSITE" id="PS50294">
    <property type="entry name" value="WD_REPEATS_REGION"/>
    <property type="match status" value="1"/>
</dbReference>